<dbReference type="InterPro" id="IPR036629">
    <property type="entry name" value="YjbJ_sf"/>
</dbReference>
<evidence type="ECO:0000256" key="1">
    <source>
        <dbReference type="ARBA" id="ARBA00009129"/>
    </source>
</evidence>
<comment type="similarity">
    <text evidence="1">Belongs to the UPF0337 (CsbD) family.</text>
</comment>
<organism evidence="3 4">
    <name type="scientific">Peteryoungia ipomoeae</name>
    <dbReference type="NCBI Taxonomy" id="1210932"/>
    <lineage>
        <taxon>Bacteria</taxon>
        <taxon>Pseudomonadati</taxon>
        <taxon>Pseudomonadota</taxon>
        <taxon>Alphaproteobacteria</taxon>
        <taxon>Hyphomicrobiales</taxon>
        <taxon>Rhizobiaceae</taxon>
        <taxon>Peteryoungia</taxon>
    </lineage>
</organism>
<dbReference type="Gene3D" id="1.10.1470.10">
    <property type="entry name" value="YjbJ"/>
    <property type="match status" value="1"/>
</dbReference>
<proteinExistence type="inferred from homology"/>
<dbReference type="InterPro" id="IPR050423">
    <property type="entry name" value="UPF0337_stress_rsp"/>
</dbReference>
<dbReference type="AlphaFoldDB" id="A0A4S8NWN8"/>
<evidence type="ECO:0000313" key="4">
    <source>
        <dbReference type="Proteomes" id="UP000308828"/>
    </source>
</evidence>
<dbReference type="SUPFAM" id="SSF69047">
    <property type="entry name" value="Hypothetical protein YjbJ"/>
    <property type="match status" value="1"/>
</dbReference>
<sequence>MNWNQVEGNWEQFKGKAQTQWGKLTGDDLDVINGKRKELSGKIQAAYGKTQEEADREIDDWVSRN</sequence>
<dbReference type="EMBL" id="STGV01000007">
    <property type="protein sequence ID" value="THV20672.1"/>
    <property type="molecule type" value="Genomic_DNA"/>
</dbReference>
<name>A0A4S8NWN8_9HYPH</name>
<reference evidence="3 4" key="1">
    <citation type="submission" date="2019-04" db="EMBL/GenBank/DDBJ databases">
        <title>Genome sequence of strain shin9-1.</title>
        <authorList>
            <person name="Gao J."/>
            <person name="Sun J."/>
        </authorList>
    </citation>
    <scope>NUCLEOTIDE SEQUENCE [LARGE SCALE GENOMIC DNA]</scope>
    <source>
        <strain evidence="4">shin9-1</strain>
    </source>
</reference>
<evidence type="ECO:0000259" key="2">
    <source>
        <dbReference type="Pfam" id="PF05532"/>
    </source>
</evidence>
<keyword evidence="4" id="KW-1185">Reference proteome</keyword>
<dbReference type="PIRSF" id="PIRSF039008">
    <property type="entry name" value="YjbJ"/>
    <property type="match status" value="1"/>
</dbReference>
<protein>
    <submittedName>
        <fullName evidence="3">CsbD family protein</fullName>
    </submittedName>
</protein>
<comment type="caution">
    <text evidence="3">The sequence shown here is derived from an EMBL/GenBank/DDBJ whole genome shotgun (WGS) entry which is preliminary data.</text>
</comment>
<dbReference type="PANTHER" id="PTHR34977:SF1">
    <property type="entry name" value="UPF0337 PROTEIN YJBJ"/>
    <property type="match status" value="1"/>
</dbReference>
<evidence type="ECO:0000313" key="3">
    <source>
        <dbReference type="EMBL" id="THV20672.1"/>
    </source>
</evidence>
<dbReference type="InterPro" id="IPR008462">
    <property type="entry name" value="CsbD"/>
</dbReference>
<dbReference type="InterPro" id="IPR026042">
    <property type="entry name" value="YjbJ"/>
</dbReference>
<dbReference type="Pfam" id="PF05532">
    <property type="entry name" value="CsbD"/>
    <property type="match status" value="1"/>
</dbReference>
<dbReference type="RefSeq" id="WP_136600130.1">
    <property type="nucleotide sequence ID" value="NZ_STGV01000007.1"/>
</dbReference>
<feature type="domain" description="CsbD-like" evidence="2">
    <location>
        <begin position="4"/>
        <end position="55"/>
    </location>
</feature>
<gene>
    <name evidence="3" type="ORF">FAA97_18945</name>
</gene>
<dbReference type="OrthoDB" id="9796058at2"/>
<dbReference type="Proteomes" id="UP000308828">
    <property type="component" value="Unassembled WGS sequence"/>
</dbReference>
<dbReference type="PANTHER" id="PTHR34977">
    <property type="entry name" value="UPF0337 PROTEIN YJBJ"/>
    <property type="match status" value="1"/>
</dbReference>
<accession>A0A4S8NWN8</accession>